<reference evidence="2" key="1">
    <citation type="journal article" date="2015" name="Nature">
        <title>Complex archaea that bridge the gap between prokaryotes and eukaryotes.</title>
        <authorList>
            <person name="Spang A."/>
            <person name="Saw J.H."/>
            <person name="Jorgensen S.L."/>
            <person name="Zaremba-Niedzwiedzka K."/>
            <person name="Martijn J."/>
            <person name="Lind A.E."/>
            <person name="van Eijk R."/>
            <person name="Schleper C."/>
            <person name="Guy L."/>
            <person name="Ettema T.J."/>
        </authorList>
    </citation>
    <scope>NUCLEOTIDE SEQUENCE</scope>
</reference>
<name>A0A0F9S6K7_9ZZZZ</name>
<dbReference type="AlphaFoldDB" id="A0A0F9S6K7"/>
<accession>A0A0F9S6K7</accession>
<dbReference type="EMBL" id="LAZR01000785">
    <property type="protein sequence ID" value="KKN57847.1"/>
    <property type="molecule type" value="Genomic_DNA"/>
</dbReference>
<evidence type="ECO:0000313" key="2">
    <source>
        <dbReference type="EMBL" id="KKN57847.1"/>
    </source>
</evidence>
<comment type="caution">
    <text evidence="2">The sequence shown here is derived from an EMBL/GenBank/DDBJ whole genome shotgun (WGS) entry which is preliminary data.</text>
</comment>
<feature type="domain" description="HNH nuclease" evidence="1">
    <location>
        <begin position="116"/>
        <end position="160"/>
    </location>
</feature>
<proteinExistence type="predicted"/>
<sequence>MKQRLSKVCEHCGKPYQQGPTESSRSFKQRRRFCSRQCRGAASAKPLFSKLCIVCGKLFTRERNVGKARFAGYQYCSSACRKAETVRRVLKEEQRSHLTEAARKTLVDNGYYSTACEICSFNRCYDLAHIVRPGDGGTMEAFNVLTLCPNHHRLFDQGALTKFEYAQIRNKVDIAQARFKEQQA</sequence>
<dbReference type="InterPro" id="IPR003615">
    <property type="entry name" value="HNH_nuc"/>
</dbReference>
<evidence type="ECO:0000259" key="1">
    <source>
        <dbReference type="Pfam" id="PF13391"/>
    </source>
</evidence>
<protein>
    <recommendedName>
        <fullName evidence="1">HNH nuclease domain-containing protein</fullName>
    </recommendedName>
</protein>
<organism evidence="2">
    <name type="scientific">marine sediment metagenome</name>
    <dbReference type="NCBI Taxonomy" id="412755"/>
    <lineage>
        <taxon>unclassified sequences</taxon>
        <taxon>metagenomes</taxon>
        <taxon>ecological metagenomes</taxon>
    </lineage>
</organism>
<gene>
    <name evidence="2" type="ORF">LCGC14_0557800</name>
</gene>
<dbReference type="Pfam" id="PF13391">
    <property type="entry name" value="HNH_2"/>
    <property type="match status" value="1"/>
</dbReference>